<evidence type="ECO:0000313" key="3">
    <source>
        <dbReference type="Proteomes" id="UP001219525"/>
    </source>
</evidence>
<evidence type="ECO:0000313" key="2">
    <source>
        <dbReference type="EMBL" id="KAJ7224175.1"/>
    </source>
</evidence>
<sequence>MQASSASSVQSSAVRSSFNPQVLNNPNSDAPGLKVSFRSHELALPTTNADAEQLLHMLFARTEARQLEKRAAAMRVHEQIVYLDFLRRELNEATERALEATRLHEQIVYIELLERGLKEATERALEADMDLGLARARIRALGLSVPFFGGDCATCSEP</sequence>
<gene>
    <name evidence="2" type="ORF">GGX14DRAFT_424593</name>
</gene>
<feature type="region of interest" description="Disordered" evidence="1">
    <location>
        <begin position="1"/>
        <end position="30"/>
    </location>
</feature>
<reference evidence="2" key="1">
    <citation type="submission" date="2023-03" db="EMBL/GenBank/DDBJ databases">
        <title>Massive genome expansion in bonnet fungi (Mycena s.s.) driven by repeated elements and novel gene families across ecological guilds.</title>
        <authorList>
            <consortium name="Lawrence Berkeley National Laboratory"/>
            <person name="Harder C.B."/>
            <person name="Miyauchi S."/>
            <person name="Viragh M."/>
            <person name="Kuo A."/>
            <person name="Thoen E."/>
            <person name="Andreopoulos B."/>
            <person name="Lu D."/>
            <person name="Skrede I."/>
            <person name="Drula E."/>
            <person name="Henrissat B."/>
            <person name="Morin E."/>
            <person name="Kohler A."/>
            <person name="Barry K."/>
            <person name="LaButti K."/>
            <person name="Morin E."/>
            <person name="Salamov A."/>
            <person name="Lipzen A."/>
            <person name="Mereny Z."/>
            <person name="Hegedus B."/>
            <person name="Baldrian P."/>
            <person name="Stursova M."/>
            <person name="Weitz H."/>
            <person name="Taylor A."/>
            <person name="Grigoriev I.V."/>
            <person name="Nagy L.G."/>
            <person name="Martin F."/>
            <person name="Kauserud H."/>
        </authorList>
    </citation>
    <scope>NUCLEOTIDE SEQUENCE</scope>
    <source>
        <strain evidence="2">9144</strain>
    </source>
</reference>
<evidence type="ECO:0000256" key="1">
    <source>
        <dbReference type="SAM" id="MobiDB-lite"/>
    </source>
</evidence>
<accession>A0AAD6YMR7</accession>
<protein>
    <submittedName>
        <fullName evidence="2">Uncharacterized protein</fullName>
    </submittedName>
</protein>
<feature type="compositionally biased region" description="Low complexity" evidence="1">
    <location>
        <begin position="1"/>
        <end position="17"/>
    </location>
</feature>
<proteinExistence type="predicted"/>
<comment type="caution">
    <text evidence="2">The sequence shown here is derived from an EMBL/GenBank/DDBJ whole genome shotgun (WGS) entry which is preliminary data.</text>
</comment>
<dbReference type="EMBL" id="JARJCW010000005">
    <property type="protein sequence ID" value="KAJ7224175.1"/>
    <property type="molecule type" value="Genomic_DNA"/>
</dbReference>
<dbReference type="AlphaFoldDB" id="A0AAD6YMR7"/>
<dbReference type="Proteomes" id="UP001219525">
    <property type="component" value="Unassembled WGS sequence"/>
</dbReference>
<feature type="compositionally biased region" description="Polar residues" evidence="1">
    <location>
        <begin position="18"/>
        <end position="28"/>
    </location>
</feature>
<organism evidence="2 3">
    <name type="scientific">Mycena pura</name>
    <dbReference type="NCBI Taxonomy" id="153505"/>
    <lineage>
        <taxon>Eukaryota</taxon>
        <taxon>Fungi</taxon>
        <taxon>Dikarya</taxon>
        <taxon>Basidiomycota</taxon>
        <taxon>Agaricomycotina</taxon>
        <taxon>Agaricomycetes</taxon>
        <taxon>Agaricomycetidae</taxon>
        <taxon>Agaricales</taxon>
        <taxon>Marasmiineae</taxon>
        <taxon>Mycenaceae</taxon>
        <taxon>Mycena</taxon>
    </lineage>
</organism>
<name>A0AAD6YMR7_9AGAR</name>
<keyword evidence="3" id="KW-1185">Reference proteome</keyword>